<dbReference type="STRING" id="28173.VIBNI_B1908"/>
<organism evidence="2 3">
    <name type="scientific">Vibrio nigripulchritudo</name>
    <dbReference type="NCBI Taxonomy" id="28173"/>
    <lineage>
        <taxon>Bacteria</taxon>
        <taxon>Pseudomonadati</taxon>
        <taxon>Pseudomonadota</taxon>
        <taxon>Gammaproteobacteria</taxon>
        <taxon>Vibrionales</taxon>
        <taxon>Vibrionaceae</taxon>
        <taxon>Vibrio</taxon>
    </lineage>
</organism>
<dbReference type="Gene3D" id="3.40.190.150">
    <property type="entry name" value="Bordetella uptake gene, domain 1"/>
    <property type="match status" value="1"/>
</dbReference>
<evidence type="ECO:0000256" key="1">
    <source>
        <dbReference type="ARBA" id="ARBA00006987"/>
    </source>
</evidence>
<evidence type="ECO:0000313" key="3">
    <source>
        <dbReference type="Proteomes" id="UP000016895"/>
    </source>
</evidence>
<dbReference type="RefSeq" id="WP_022562027.1">
    <property type="nucleotide sequence ID" value="NC_022543.1"/>
</dbReference>
<dbReference type="Gene3D" id="3.40.190.10">
    <property type="entry name" value="Periplasmic binding protein-like II"/>
    <property type="match status" value="1"/>
</dbReference>
<dbReference type="EMBL" id="FO203527">
    <property type="protein sequence ID" value="CCO61627.1"/>
    <property type="molecule type" value="Genomic_DNA"/>
</dbReference>
<sequence length="318" mass="34196">MKRIFSILTLIWLTVWSVHSSANNWPKRNIQLTVGYGAGGTTDSTARVLAKLLEDDLGKKVVVVNKPGGGGAVAASLAKGARPNGYALFTFTTGAAVLSPHMQTLPYDPLNDFTLIAQFAQWNLGIVAPADAPYDSLPQLIDYAKKHPGKLSYAVAGSGTPQHLTMERLANRESLEWKAVPFKGGAASVTALLGKHVDFMVGATEWLPQVQSGEFKLLAIITDKKMKQFPDVPTLLDLGYPISAPSILGIAGPKGIPQDIVEKLSLSILKASGSKDMEEIIQRLAMQTSYLGPKDFRSKVEQEFEIQGAIIQQAGLGK</sequence>
<protein>
    <submittedName>
        <fullName evidence="2">Putative Bordetella uptake gene (Bug) product</fullName>
    </submittedName>
</protein>
<gene>
    <name evidence="2" type="ORF">VIBNI_B1908</name>
</gene>
<dbReference type="CDD" id="cd07012">
    <property type="entry name" value="PBP2_Bug_TTT"/>
    <property type="match status" value="1"/>
</dbReference>
<dbReference type="OrthoDB" id="5171643at2"/>
<proteinExistence type="inferred from homology"/>
<keyword evidence="3" id="KW-1185">Reference proteome</keyword>
<dbReference type="KEGG" id="vni:VIBNI_B1908"/>
<dbReference type="SUPFAM" id="SSF53850">
    <property type="entry name" value="Periplasmic binding protein-like II"/>
    <property type="match status" value="1"/>
</dbReference>
<reference evidence="2 3" key="1">
    <citation type="journal article" date="2013" name="ISME J.">
        <title>Comparative genomics of pathogenic lineages of Vibrio nigripulchritudo identifies virulence-associated traits.</title>
        <authorList>
            <person name="Goudenege D."/>
            <person name="Labreuche Y."/>
            <person name="Krin E."/>
            <person name="Ansquer D."/>
            <person name="Mangenot S."/>
            <person name="Calteau A."/>
            <person name="Medigue C."/>
            <person name="Mazel D."/>
            <person name="Polz M.F."/>
            <person name="Le Roux F."/>
        </authorList>
    </citation>
    <scope>NUCLEOTIDE SEQUENCE [LARGE SCALE GENOMIC DNA]</scope>
    <source>
        <strain evidence="3">SnF1</strain>
    </source>
</reference>
<dbReference type="InterPro" id="IPR042100">
    <property type="entry name" value="Bug_dom1"/>
</dbReference>
<dbReference type="PANTHER" id="PTHR42928:SF5">
    <property type="entry name" value="BLR1237 PROTEIN"/>
    <property type="match status" value="1"/>
</dbReference>
<dbReference type="Pfam" id="PF03401">
    <property type="entry name" value="TctC"/>
    <property type="match status" value="1"/>
</dbReference>
<dbReference type="PATRIC" id="fig|1260221.3.peg.5483"/>
<dbReference type="Proteomes" id="UP000016895">
    <property type="component" value="Chromosome 2"/>
</dbReference>
<accession>U4K8D8</accession>
<dbReference type="InterPro" id="IPR005064">
    <property type="entry name" value="BUG"/>
</dbReference>
<comment type="similarity">
    <text evidence="1">Belongs to the UPF0065 (bug) family.</text>
</comment>
<name>U4K8D8_9VIBR</name>
<dbReference type="PANTHER" id="PTHR42928">
    <property type="entry name" value="TRICARBOXYLATE-BINDING PROTEIN"/>
    <property type="match status" value="1"/>
</dbReference>
<dbReference type="PIRSF" id="PIRSF017082">
    <property type="entry name" value="YflP"/>
    <property type="match status" value="1"/>
</dbReference>
<dbReference type="AlphaFoldDB" id="U4K8D8"/>
<evidence type="ECO:0000313" key="2">
    <source>
        <dbReference type="EMBL" id="CCO61627.1"/>
    </source>
</evidence>